<keyword evidence="4" id="KW-0732">Signal</keyword>
<comment type="caution">
    <text evidence="6">The sequence shown here is derived from an EMBL/GenBank/DDBJ whole genome shotgun (WGS) entry which is preliminary data.</text>
</comment>
<comment type="similarity">
    <text evidence="1">Belongs to the pectinesterase family.</text>
</comment>
<dbReference type="Proteomes" id="UP001199044">
    <property type="component" value="Unassembled WGS sequence"/>
</dbReference>
<sequence>MMKLTTYAAALLSVASSLAFAAPATYDAMVTENPSGEHQFSKITQALAAAKASHKDNYVIYITNGTYNEKFDVNVDKVILEGESRDKTIIEYNAASGMKNPQGKNWGTSKSFVIRVKADDVTLRNFTVRNSFDYPSNDVKAKDDPTRINSSQAVALSIGSGSERAKVLDVTIEGYQDTLLARHDSSSYFHNCTVKGNVDFIFGGGTAVFDECNIVARARSKHTTPMGYITAPSTDIHKDYGLVFINSRITKEADVPANSFGLGRPWHPTRNFSDGRYADPNAVGSTIYYNCYLDDHLYGWDKMSGWSKDKERIWFSPDEDARFFEFNSQGPGANKAGSKHVLTTKQAKELTVENVLGGDWYRS</sequence>
<organism evidence="6 7">
    <name type="scientific">Vibrio tritonius</name>
    <dbReference type="NCBI Taxonomy" id="1435069"/>
    <lineage>
        <taxon>Bacteria</taxon>
        <taxon>Pseudomonadati</taxon>
        <taxon>Pseudomonadota</taxon>
        <taxon>Gammaproteobacteria</taxon>
        <taxon>Vibrionales</taxon>
        <taxon>Vibrionaceae</taxon>
        <taxon>Vibrio</taxon>
    </lineage>
</organism>
<dbReference type="InterPro" id="IPR011050">
    <property type="entry name" value="Pectin_lyase_fold/virulence"/>
</dbReference>
<evidence type="ECO:0000256" key="1">
    <source>
        <dbReference type="ARBA" id="ARBA00008891"/>
    </source>
</evidence>
<evidence type="ECO:0000256" key="3">
    <source>
        <dbReference type="ARBA" id="ARBA00023085"/>
    </source>
</evidence>
<dbReference type="PANTHER" id="PTHR31321:SF57">
    <property type="entry name" value="PECTINESTERASE 53-RELATED"/>
    <property type="match status" value="1"/>
</dbReference>
<reference evidence="7" key="1">
    <citation type="submission" date="2023-07" db="EMBL/GenBank/DDBJ databases">
        <title>Molecular identification of indigenous halophilic bacteria isolated from red sea cost, biodegradation of synthetic dyes and assessment of degraded metabolite toxicity.</title>
        <authorList>
            <person name="Chaieb K."/>
            <person name="Altayb H.N."/>
        </authorList>
    </citation>
    <scope>NUCLEOTIDE SEQUENCE [LARGE SCALE GENOMIC DNA]</scope>
    <source>
        <strain evidence="7">K20</strain>
    </source>
</reference>
<dbReference type="EMBL" id="JAIWIU010000227">
    <property type="protein sequence ID" value="MCA2018996.1"/>
    <property type="molecule type" value="Genomic_DNA"/>
</dbReference>
<evidence type="ECO:0000313" key="6">
    <source>
        <dbReference type="EMBL" id="MCA2018996.1"/>
    </source>
</evidence>
<evidence type="ECO:0000313" key="7">
    <source>
        <dbReference type="Proteomes" id="UP001199044"/>
    </source>
</evidence>
<dbReference type="SUPFAM" id="SSF51126">
    <property type="entry name" value="Pectin lyase-like"/>
    <property type="match status" value="1"/>
</dbReference>
<evidence type="ECO:0000256" key="4">
    <source>
        <dbReference type="SAM" id="SignalP"/>
    </source>
</evidence>
<keyword evidence="2" id="KW-0378">Hydrolase</keyword>
<dbReference type="Gene3D" id="2.160.20.10">
    <property type="entry name" value="Single-stranded right-handed beta-helix, Pectin lyase-like"/>
    <property type="match status" value="1"/>
</dbReference>
<protein>
    <submittedName>
        <fullName evidence="6">Pectinesterase A</fullName>
    </submittedName>
</protein>
<dbReference type="InterPro" id="IPR012334">
    <property type="entry name" value="Pectin_lyas_fold"/>
</dbReference>
<dbReference type="PANTHER" id="PTHR31321">
    <property type="entry name" value="ACYL-COA THIOESTER HYDROLASE YBHC-RELATED"/>
    <property type="match status" value="1"/>
</dbReference>
<dbReference type="RefSeq" id="WP_225252262.1">
    <property type="nucleotide sequence ID" value="NZ_JAIWIU010000227.1"/>
</dbReference>
<keyword evidence="7" id="KW-1185">Reference proteome</keyword>
<feature type="chain" id="PRO_5045640201" evidence="4">
    <location>
        <begin position="22"/>
        <end position="363"/>
    </location>
</feature>
<name>A0ABS7YVT8_9VIBR</name>
<proteinExistence type="inferred from homology"/>
<evidence type="ECO:0000256" key="2">
    <source>
        <dbReference type="ARBA" id="ARBA00022801"/>
    </source>
</evidence>
<gene>
    <name evidence="6" type="ORF">LDJ79_22980</name>
</gene>
<evidence type="ECO:0000259" key="5">
    <source>
        <dbReference type="Pfam" id="PF01095"/>
    </source>
</evidence>
<dbReference type="Pfam" id="PF01095">
    <property type="entry name" value="Pectinesterase"/>
    <property type="match status" value="1"/>
</dbReference>
<feature type="signal peptide" evidence="4">
    <location>
        <begin position="1"/>
        <end position="21"/>
    </location>
</feature>
<feature type="domain" description="Pectinesterase catalytic" evidence="5">
    <location>
        <begin position="35"/>
        <end position="359"/>
    </location>
</feature>
<dbReference type="InterPro" id="IPR000070">
    <property type="entry name" value="Pectinesterase_cat"/>
</dbReference>
<keyword evidence="3" id="KW-0063">Aspartyl esterase</keyword>
<accession>A0ABS7YVT8</accession>